<accession>A0A172JIA5</accession>
<reference evidence="2 3" key="1">
    <citation type="journal article" date="2016" name="Virology">
        <title>The genome of AR9, a giant transducing Bacillus phage encoding two multisubunit RNA polymerases.</title>
        <authorList>
            <person name="Lavysh D."/>
            <person name="Sokolova M."/>
            <person name="Minakhin L."/>
            <person name="Yakunina M."/>
            <person name="Artamonova T."/>
            <person name="Kozyavkin S."/>
            <person name="Makarova K.S."/>
            <person name="Koonin E.V."/>
            <person name="Severinov K."/>
        </authorList>
    </citation>
    <scope>NUCLEOTIDE SEQUENCE [LARGE SCALE GENOMIC DNA]</scope>
</reference>
<feature type="compositionally biased region" description="Basic and acidic residues" evidence="1">
    <location>
        <begin position="35"/>
        <end position="47"/>
    </location>
</feature>
<feature type="compositionally biased region" description="Basic and acidic residues" evidence="1">
    <location>
        <begin position="56"/>
        <end position="73"/>
    </location>
</feature>
<name>A0A172JIA5_BPPB1</name>
<dbReference type="Proteomes" id="UP000202618">
    <property type="component" value="Segment"/>
</dbReference>
<organism evidence="2 3">
    <name type="scientific">Bacillus phage AR9</name>
    <dbReference type="NCBI Taxonomy" id="1815509"/>
    <lineage>
        <taxon>Viruses</taxon>
        <taxon>Duplodnaviria</taxon>
        <taxon>Heunggongvirae</taxon>
        <taxon>Uroviricota</taxon>
        <taxon>Caudoviricetes</taxon>
        <taxon>Takahashivirus</taxon>
        <taxon>Bacillus phage PBS1</taxon>
    </lineage>
</organism>
<dbReference type="KEGG" id="vg:29058918"/>
<feature type="compositionally biased region" description="Basic and acidic residues" evidence="1">
    <location>
        <begin position="80"/>
        <end position="91"/>
    </location>
</feature>
<feature type="region of interest" description="Disordered" evidence="1">
    <location>
        <begin position="1"/>
        <end position="137"/>
    </location>
</feature>
<evidence type="ECO:0000313" key="3">
    <source>
        <dbReference type="Proteomes" id="UP000202618"/>
    </source>
</evidence>
<dbReference type="EMBL" id="KU878088">
    <property type="protein sequence ID" value="AMS01284.1"/>
    <property type="molecule type" value="Genomic_DNA"/>
</dbReference>
<evidence type="ECO:0000256" key="1">
    <source>
        <dbReference type="SAM" id="MobiDB-lite"/>
    </source>
</evidence>
<dbReference type="RefSeq" id="YP_009283104.1">
    <property type="nucleotide sequence ID" value="NC_031039.1"/>
</dbReference>
<protein>
    <submittedName>
        <fullName evidence="2">Uncharacterized protein</fullName>
    </submittedName>
</protein>
<dbReference type="GeneID" id="29058918"/>
<evidence type="ECO:0000313" key="2">
    <source>
        <dbReference type="EMBL" id="AMS01284.1"/>
    </source>
</evidence>
<gene>
    <name evidence="2" type="ORF">AR9_g200</name>
</gene>
<sequence>MALKKKVVRPKTSGEVAAEKAKEEEVQQPVVETTEEPKVEAKEEKKATPKKNVAKATKEEKAEATYTEEKQEEPVEEVVEEPKEEKKETKTSPKKKPASKKEANKTIALKSVNDSEEESDNSGGRRATRKSVMKQVQKHLEDQGISITLDAVTTVVGAFEEVLDEVTNHKDFKFMNSMIKRQERSGQVYKSPKAGYDSYKADRVVKTFTKDTTNVDKFRGQYLKDEGKFIADGKFNYDTGEFDPVELEIEVGKKK</sequence>
<proteinExistence type="predicted"/>